<dbReference type="EMBL" id="UGHH01000002">
    <property type="protein sequence ID" value="STO63042.1"/>
    <property type="molecule type" value="Genomic_DNA"/>
</dbReference>
<evidence type="ECO:0000313" key="3">
    <source>
        <dbReference type="EMBL" id="STO63042.1"/>
    </source>
</evidence>
<evidence type="ECO:0000313" key="4">
    <source>
        <dbReference type="EMBL" id="STO65155.1"/>
    </source>
</evidence>
<protein>
    <submittedName>
        <fullName evidence="2">DUF4065 domain-containing protein</fullName>
    </submittedName>
    <submittedName>
        <fullName evidence="3">Uncharacterized phage-associated protein</fullName>
    </submittedName>
</protein>
<evidence type="ECO:0000313" key="5">
    <source>
        <dbReference type="Proteomes" id="UP000253999"/>
    </source>
</evidence>
<dbReference type="InterPro" id="IPR025272">
    <property type="entry name" value="SocA_Panacea"/>
</dbReference>
<reference evidence="3 6" key="2">
    <citation type="submission" date="2018-06" db="EMBL/GenBank/DDBJ databases">
        <authorList>
            <consortium name="Pathogen Informatics"/>
            <person name="Doyle S."/>
        </authorList>
    </citation>
    <scope>NUCLEOTIDE SEQUENCE [LARGE SCALE GENOMIC DNA]</scope>
    <source>
        <strain evidence="3 6">NCTC10794</strain>
    </source>
</reference>
<organism evidence="2 5">
    <name type="scientific">Haemophilus parahaemolyticus</name>
    <dbReference type="NCBI Taxonomy" id="735"/>
    <lineage>
        <taxon>Bacteria</taxon>
        <taxon>Pseudomonadati</taxon>
        <taxon>Pseudomonadota</taxon>
        <taxon>Gammaproteobacteria</taxon>
        <taxon>Pasteurellales</taxon>
        <taxon>Pasteurellaceae</taxon>
        <taxon>Haemophilus</taxon>
    </lineage>
</organism>
<reference evidence="2 5" key="1">
    <citation type="submission" date="2018-05" db="EMBL/GenBank/DDBJ databases">
        <title>Draft Genome Sequences for a Diverse set of 7 Haemophilus Species.</title>
        <authorList>
            <person name="Nichols M."/>
            <person name="Topaz N."/>
            <person name="Wang X."/>
            <person name="Wang X."/>
            <person name="Boxrud D."/>
        </authorList>
    </citation>
    <scope>NUCLEOTIDE SEQUENCE [LARGE SCALE GENOMIC DNA]</scope>
    <source>
        <strain evidence="2 5">C2010039593</strain>
    </source>
</reference>
<dbReference type="EMBL" id="UGHH01000002">
    <property type="protein sequence ID" value="STO65155.1"/>
    <property type="molecule type" value="Genomic_DNA"/>
</dbReference>
<dbReference type="EMBL" id="QEQD01000002">
    <property type="protein sequence ID" value="RDF05277.1"/>
    <property type="molecule type" value="Genomic_DNA"/>
</dbReference>
<dbReference type="Proteomes" id="UP000254867">
    <property type="component" value="Unassembled WGS sequence"/>
</dbReference>
<dbReference type="Proteomes" id="UP000253999">
    <property type="component" value="Unassembled WGS sequence"/>
</dbReference>
<accession>A0A369ZM04</accession>
<evidence type="ECO:0000313" key="2">
    <source>
        <dbReference type="EMBL" id="RDF05277.1"/>
    </source>
</evidence>
<proteinExistence type="predicted"/>
<gene>
    <name evidence="2" type="ORF">DPV98_02390</name>
    <name evidence="3" type="ORF">NCTC10794_00035</name>
    <name evidence="4" type="ORF">NCTC10794_02245</name>
</gene>
<dbReference type="Pfam" id="PF13274">
    <property type="entry name" value="SocA_Panacea"/>
    <property type="match status" value="1"/>
</dbReference>
<evidence type="ECO:0000259" key="1">
    <source>
        <dbReference type="Pfam" id="PF13274"/>
    </source>
</evidence>
<dbReference type="AlphaFoldDB" id="A0A369ZM04"/>
<feature type="domain" description="Antitoxin SocA-like Panacea" evidence="1">
    <location>
        <begin position="31"/>
        <end position="142"/>
    </location>
</feature>
<sequence>MLKMMFDDEKALESLLYIANRCKIKDIYHILKIQFFADCKHLERNGRFITGDYYIAMKNGPVAGNAYSFLKVARGENVYIPQTMIEKIKQAFTVNGYNVQPLRNADTDYLSVSDMKCLDESISENSELSFKELNDKSHGALWRGAGLNDEITFDDFVTHSQNSEQLRAYLNG</sequence>
<name>A0A369ZM04_HAEPH</name>
<dbReference type="RefSeq" id="WP_111312495.1">
    <property type="nucleotide sequence ID" value="NZ_QEQD01000002.1"/>
</dbReference>
<evidence type="ECO:0000313" key="6">
    <source>
        <dbReference type="Proteomes" id="UP000254867"/>
    </source>
</evidence>